<comment type="cofactor">
    <cofactor evidence="1">
        <name>Zn(2+)</name>
        <dbReference type="ChEBI" id="CHEBI:29105"/>
    </cofactor>
</comment>
<dbReference type="GO" id="GO:0008270">
    <property type="term" value="F:zinc ion binding"/>
    <property type="evidence" value="ECO:0007669"/>
    <property type="project" value="InterPro"/>
</dbReference>
<dbReference type="Gene3D" id="3.20.20.150">
    <property type="entry name" value="Divalent-metal-dependent TIM barrel enzymes"/>
    <property type="match status" value="1"/>
</dbReference>
<proteinExistence type="inferred from homology"/>
<evidence type="ECO:0000256" key="7">
    <source>
        <dbReference type="ARBA" id="ARBA00022833"/>
    </source>
</evidence>
<evidence type="ECO:0000256" key="8">
    <source>
        <dbReference type="ARBA" id="ARBA00023204"/>
    </source>
</evidence>
<dbReference type="AlphaFoldDB" id="A0A6A8D9U6"/>
<dbReference type="Proteomes" id="UP000799092">
    <property type="component" value="Unassembled WGS sequence"/>
</dbReference>
<evidence type="ECO:0000256" key="4">
    <source>
        <dbReference type="ARBA" id="ARBA00022723"/>
    </source>
</evidence>
<dbReference type="GO" id="GO:0006284">
    <property type="term" value="P:base-excision repair"/>
    <property type="evidence" value="ECO:0007669"/>
    <property type="project" value="TreeGrafter"/>
</dbReference>
<dbReference type="PANTHER" id="PTHR21445">
    <property type="entry name" value="ENDONUCLEASE IV ENDODEOXYRIBONUCLEASE IV"/>
    <property type="match status" value="1"/>
</dbReference>
<dbReference type="EC" id="3.1.21.2" evidence="10"/>
<dbReference type="OrthoDB" id="9805666at2"/>
<keyword evidence="11" id="KW-1185">Reference proteome</keyword>
<reference evidence="10" key="1">
    <citation type="submission" date="2019-11" db="EMBL/GenBank/DDBJ databases">
        <authorList>
            <person name="Li J."/>
        </authorList>
    </citation>
    <scope>NUCLEOTIDE SEQUENCE</scope>
    <source>
        <strain evidence="10">B6B</strain>
    </source>
</reference>
<evidence type="ECO:0000313" key="11">
    <source>
        <dbReference type="Proteomes" id="UP000799092"/>
    </source>
</evidence>
<keyword evidence="5" id="KW-0227">DNA damage</keyword>
<comment type="similarity">
    <text evidence="2">Belongs to the AP endonuclease 2 family.</text>
</comment>
<dbReference type="GO" id="GO:0008081">
    <property type="term" value="F:phosphoric diester hydrolase activity"/>
    <property type="evidence" value="ECO:0007669"/>
    <property type="project" value="TreeGrafter"/>
</dbReference>
<dbReference type="Pfam" id="PF01261">
    <property type="entry name" value="AP_endonuc_2"/>
    <property type="match status" value="1"/>
</dbReference>
<dbReference type="EMBL" id="WJNG01000005">
    <property type="protein sequence ID" value="MRH42525.1"/>
    <property type="molecule type" value="Genomic_DNA"/>
</dbReference>
<feature type="domain" description="Xylose isomerase-like TIM barrel" evidence="9">
    <location>
        <begin position="21"/>
        <end position="270"/>
    </location>
</feature>
<keyword evidence="8" id="KW-0234">DNA repair</keyword>
<dbReference type="SMART" id="SM00518">
    <property type="entry name" value="AP2Ec"/>
    <property type="match status" value="1"/>
</dbReference>
<protein>
    <submittedName>
        <fullName evidence="10">Deoxyribonuclease IV</fullName>
        <ecNumber evidence="10">3.1.21.2</ecNumber>
    </submittedName>
</protein>
<gene>
    <name evidence="10" type="ORF">GH741_07485</name>
</gene>
<evidence type="ECO:0000256" key="6">
    <source>
        <dbReference type="ARBA" id="ARBA00022801"/>
    </source>
</evidence>
<evidence type="ECO:0000259" key="9">
    <source>
        <dbReference type="Pfam" id="PF01261"/>
    </source>
</evidence>
<evidence type="ECO:0000256" key="1">
    <source>
        <dbReference type="ARBA" id="ARBA00001947"/>
    </source>
</evidence>
<evidence type="ECO:0000313" key="10">
    <source>
        <dbReference type="EMBL" id="MRH42525.1"/>
    </source>
</evidence>
<dbReference type="InterPro" id="IPR036237">
    <property type="entry name" value="Xyl_isomerase-like_sf"/>
</dbReference>
<comment type="caution">
    <text evidence="10">The sequence shown here is derived from an EMBL/GenBank/DDBJ whole genome shotgun (WGS) entry which is preliminary data.</text>
</comment>
<dbReference type="InterPro" id="IPR013022">
    <property type="entry name" value="Xyl_isomerase-like_TIM-brl"/>
</dbReference>
<accession>A0A6A8D9U6</accession>
<dbReference type="SUPFAM" id="SSF51658">
    <property type="entry name" value="Xylose isomerase-like"/>
    <property type="match status" value="1"/>
</dbReference>
<dbReference type="GO" id="GO:0003677">
    <property type="term" value="F:DNA binding"/>
    <property type="evidence" value="ECO:0007669"/>
    <property type="project" value="InterPro"/>
</dbReference>
<evidence type="ECO:0000256" key="3">
    <source>
        <dbReference type="ARBA" id="ARBA00022722"/>
    </source>
</evidence>
<sequence>MKFGCHVSIKNGYLGAAEHACKINATAFQYFPKNPRSLSVKGFNEIDTKLCKEYCQKNKIVSVSHSPYPTNLTADKGKVDLVVASLLNDLAISDSCGSVGVIVHFGKSIDKNNPLISYQLMIKTLNNVLKEWKGKCKILLENSAGKTGTMGTSIEELVQIRKLSDFPDKIGFCFDTCHAFSSGLWNGENWEEVLDGGMELGYFNHLEVIHLNNSRYPTGSGKDRHANIFNHGYITNRQWEDIMGTKQIRHIPFILETPDDYGVTHREEIALLNKKWN</sequence>
<dbReference type="InterPro" id="IPR001719">
    <property type="entry name" value="AP_endonuc_2"/>
</dbReference>
<organism evidence="10 11">
    <name type="scientific">Aquibacillus halophilus</name>
    <dbReference type="NCBI Taxonomy" id="930132"/>
    <lineage>
        <taxon>Bacteria</taxon>
        <taxon>Bacillati</taxon>
        <taxon>Bacillota</taxon>
        <taxon>Bacilli</taxon>
        <taxon>Bacillales</taxon>
        <taxon>Bacillaceae</taxon>
        <taxon>Aquibacillus</taxon>
    </lineage>
</organism>
<keyword evidence="7" id="KW-0862">Zinc</keyword>
<evidence type="ECO:0000256" key="2">
    <source>
        <dbReference type="ARBA" id="ARBA00005340"/>
    </source>
</evidence>
<dbReference type="GO" id="GO:0008833">
    <property type="term" value="F:deoxyribonuclease IV (phage-T4-induced) activity"/>
    <property type="evidence" value="ECO:0007669"/>
    <property type="project" value="UniProtKB-EC"/>
</dbReference>
<dbReference type="PROSITE" id="PS51432">
    <property type="entry name" value="AP_NUCLEASE_F2_4"/>
    <property type="match status" value="1"/>
</dbReference>
<dbReference type="GO" id="GO:0003906">
    <property type="term" value="F:DNA-(apurinic or apyrimidinic site) endonuclease activity"/>
    <property type="evidence" value="ECO:0007669"/>
    <property type="project" value="TreeGrafter"/>
</dbReference>
<dbReference type="PROSITE" id="PS00730">
    <property type="entry name" value="AP_NUCLEASE_F2_2"/>
    <property type="match status" value="1"/>
</dbReference>
<keyword evidence="4" id="KW-0479">Metal-binding</keyword>
<dbReference type="PANTHER" id="PTHR21445:SF0">
    <property type="entry name" value="APURINIC-APYRIMIDINIC ENDONUCLEASE"/>
    <property type="match status" value="1"/>
</dbReference>
<dbReference type="InterPro" id="IPR018246">
    <property type="entry name" value="AP_endonuc_F2_Zn_BS"/>
</dbReference>
<name>A0A6A8D9U6_9BACI</name>
<dbReference type="RefSeq" id="WP_153736165.1">
    <property type="nucleotide sequence ID" value="NZ_WJNG01000005.1"/>
</dbReference>
<keyword evidence="6 10" id="KW-0378">Hydrolase</keyword>
<keyword evidence="3" id="KW-0540">Nuclease</keyword>
<evidence type="ECO:0000256" key="5">
    <source>
        <dbReference type="ARBA" id="ARBA00022763"/>
    </source>
</evidence>
<dbReference type="NCBIfam" id="TIGR00587">
    <property type="entry name" value="nfo"/>
    <property type="match status" value="1"/>
</dbReference>